<dbReference type="KEGG" id="enn:FRE64_15290"/>
<evidence type="ECO:0000256" key="2">
    <source>
        <dbReference type="ARBA" id="ARBA00022738"/>
    </source>
</evidence>
<evidence type="ECO:0000256" key="1">
    <source>
        <dbReference type="ARBA" id="ARBA00022549"/>
    </source>
</evidence>
<dbReference type="InterPro" id="IPR011989">
    <property type="entry name" value="ARM-like"/>
</dbReference>
<gene>
    <name evidence="3" type="ORF">FRE64_15290</name>
</gene>
<proteinExistence type="predicted"/>
<keyword evidence="2" id="KW-0605">Phycobilisome</keyword>
<dbReference type="Pfam" id="PF20168">
    <property type="entry name" value="PDS5"/>
    <property type="match status" value="1"/>
</dbReference>
<dbReference type="GO" id="GO:0030089">
    <property type="term" value="C:phycobilisome"/>
    <property type="evidence" value="ECO:0007669"/>
    <property type="project" value="UniProtKB-KW"/>
</dbReference>
<dbReference type="Gene3D" id="1.25.10.10">
    <property type="entry name" value="Leucine-rich Repeat Variant"/>
    <property type="match status" value="1"/>
</dbReference>
<evidence type="ECO:0000313" key="3">
    <source>
        <dbReference type="EMBL" id="QDZ41187.1"/>
    </source>
</evidence>
<accession>A0A5B8NQG8</accession>
<dbReference type="AlphaFoldDB" id="A0A5B8NQG8"/>
<dbReference type="Proteomes" id="UP000318453">
    <property type="component" value="Chromosome"/>
</dbReference>
<reference evidence="3" key="1">
    <citation type="submission" date="2019-08" db="EMBL/GenBank/DDBJ databases">
        <title>Carotenoids and Carotenoid Binding Proteins in the Halophilic Cyanobacterium Euhalothece sp. ZM00.</title>
        <authorList>
            <person name="Cho S.M."/>
            <person name="Song J.Y."/>
            <person name="Park Y.-I."/>
        </authorList>
    </citation>
    <scope>NUCLEOTIDE SEQUENCE [LARGE SCALE GENOMIC DNA]</scope>
    <source>
        <strain evidence="3">Z-M001</strain>
    </source>
</reference>
<evidence type="ECO:0000313" key="4">
    <source>
        <dbReference type="Proteomes" id="UP000318453"/>
    </source>
</evidence>
<organism evidence="3 4">
    <name type="scientific">Euhalothece natronophila Z-M001</name>
    <dbReference type="NCBI Taxonomy" id="522448"/>
    <lineage>
        <taxon>Bacteria</taxon>
        <taxon>Bacillati</taxon>
        <taxon>Cyanobacteriota</taxon>
        <taxon>Cyanophyceae</taxon>
        <taxon>Oscillatoriophycideae</taxon>
        <taxon>Chroococcales</taxon>
        <taxon>Halothecacae</taxon>
        <taxon>Halothece cluster</taxon>
        <taxon>Euhalothece</taxon>
    </lineage>
</organism>
<dbReference type="InterPro" id="IPR016024">
    <property type="entry name" value="ARM-type_fold"/>
</dbReference>
<keyword evidence="1" id="KW-0042">Antenna complex</keyword>
<dbReference type="EMBL" id="CP042326">
    <property type="protein sequence ID" value="QDZ41187.1"/>
    <property type="molecule type" value="Genomic_DNA"/>
</dbReference>
<sequence length="138" mass="15458">MVKRLVTWGKRQNLAQIPQITSYVLDPDERIRASVALVLGKIITGQRLNLEVEEAIKALETLSQDSSSEVRKLAIKSLGRVFSPKIVPTLELALKDVDLEIIEIASEILQNYKRTLPITREEGEKTLPENIAIKEAAQ</sequence>
<name>A0A5B8NQG8_9CHRO</name>
<dbReference type="InterPro" id="IPR004155">
    <property type="entry name" value="PBS_lyase_HEAT"/>
</dbReference>
<protein>
    <submittedName>
        <fullName evidence="3">HEAT repeat domain-containing protein</fullName>
    </submittedName>
</protein>
<dbReference type="OrthoDB" id="462757at2"/>
<dbReference type="SUPFAM" id="SSF48371">
    <property type="entry name" value="ARM repeat"/>
    <property type="match status" value="1"/>
</dbReference>
<dbReference type="SMART" id="SM00567">
    <property type="entry name" value="EZ_HEAT"/>
    <property type="match status" value="2"/>
</dbReference>
<keyword evidence="4" id="KW-1185">Reference proteome</keyword>